<keyword evidence="6 10" id="KW-0418">Kinase</keyword>
<keyword evidence="4" id="KW-0808">Transferase</keyword>
<dbReference type="InterPro" id="IPR011712">
    <property type="entry name" value="Sig_transdc_His_kin_sub3_dim/P"/>
</dbReference>
<dbReference type="SMART" id="SM00065">
    <property type="entry name" value="GAF"/>
    <property type="match status" value="1"/>
</dbReference>
<reference evidence="10" key="1">
    <citation type="submission" date="2016-08" db="EMBL/GenBank/DDBJ databases">
        <authorList>
            <person name="Seilhamer J.J."/>
        </authorList>
    </citation>
    <scope>NUCLEOTIDE SEQUENCE</scope>
    <source>
        <strain evidence="10">86</strain>
    </source>
</reference>
<dbReference type="GO" id="GO:0046983">
    <property type="term" value="F:protein dimerization activity"/>
    <property type="evidence" value="ECO:0007669"/>
    <property type="project" value="InterPro"/>
</dbReference>
<dbReference type="EMBL" id="FMJD01000008">
    <property type="protein sequence ID" value="SCM76830.1"/>
    <property type="molecule type" value="Genomic_DNA"/>
</dbReference>
<dbReference type="PROSITE" id="PS50109">
    <property type="entry name" value="HIS_KIN"/>
    <property type="match status" value="1"/>
</dbReference>
<gene>
    <name evidence="10" type="ORF">KL86PLE_40634</name>
</gene>
<dbReference type="InterPro" id="IPR003018">
    <property type="entry name" value="GAF"/>
</dbReference>
<dbReference type="Pfam" id="PF07730">
    <property type="entry name" value="HisKA_3"/>
    <property type="match status" value="1"/>
</dbReference>
<evidence type="ECO:0000256" key="3">
    <source>
        <dbReference type="ARBA" id="ARBA00022553"/>
    </source>
</evidence>
<evidence type="ECO:0000256" key="1">
    <source>
        <dbReference type="ARBA" id="ARBA00000085"/>
    </source>
</evidence>
<evidence type="ECO:0000256" key="4">
    <source>
        <dbReference type="ARBA" id="ARBA00022679"/>
    </source>
</evidence>
<dbReference type="RefSeq" id="WP_288196883.1">
    <property type="nucleotide sequence ID" value="NZ_LT608334.1"/>
</dbReference>
<dbReference type="PANTHER" id="PTHR24421">
    <property type="entry name" value="NITRATE/NITRITE SENSOR PROTEIN NARX-RELATED"/>
    <property type="match status" value="1"/>
</dbReference>
<proteinExistence type="predicted"/>
<feature type="domain" description="Histidine kinase" evidence="9">
    <location>
        <begin position="317"/>
        <end position="405"/>
    </location>
</feature>
<dbReference type="InterPro" id="IPR029016">
    <property type="entry name" value="GAF-like_dom_sf"/>
</dbReference>
<dbReference type="InterPro" id="IPR036890">
    <property type="entry name" value="HATPase_C_sf"/>
</dbReference>
<dbReference type="Pfam" id="PF02518">
    <property type="entry name" value="HATPase_c"/>
    <property type="match status" value="1"/>
</dbReference>
<dbReference type="EC" id="2.7.13.3" evidence="2"/>
<dbReference type="Gene3D" id="3.30.450.40">
    <property type="match status" value="1"/>
</dbReference>
<dbReference type="InterPro" id="IPR005467">
    <property type="entry name" value="His_kinase_dom"/>
</dbReference>
<evidence type="ECO:0000256" key="6">
    <source>
        <dbReference type="ARBA" id="ARBA00022777"/>
    </source>
</evidence>
<keyword evidence="7" id="KW-0067">ATP-binding</keyword>
<dbReference type="PANTHER" id="PTHR24421:SF10">
    <property type="entry name" value="NITRATE_NITRITE SENSOR PROTEIN NARQ"/>
    <property type="match status" value="1"/>
</dbReference>
<keyword evidence="8" id="KW-0902">Two-component regulatory system</keyword>
<dbReference type="SUPFAM" id="SSF55874">
    <property type="entry name" value="ATPase domain of HSP90 chaperone/DNA topoisomerase II/histidine kinase"/>
    <property type="match status" value="1"/>
</dbReference>
<keyword evidence="3" id="KW-0597">Phosphoprotein</keyword>
<evidence type="ECO:0000256" key="2">
    <source>
        <dbReference type="ARBA" id="ARBA00012438"/>
    </source>
</evidence>
<protein>
    <recommendedName>
        <fullName evidence="2">histidine kinase</fullName>
        <ecNumber evidence="2">2.7.13.3</ecNumber>
    </recommendedName>
</protein>
<comment type="catalytic activity">
    <reaction evidence="1">
        <text>ATP + protein L-histidine = ADP + protein N-phospho-L-histidine.</text>
        <dbReference type="EC" id="2.7.13.3"/>
    </reaction>
</comment>
<dbReference type="SUPFAM" id="SSF55781">
    <property type="entry name" value="GAF domain-like"/>
    <property type="match status" value="1"/>
</dbReference>
<evidence type="ECO:0000256" key="8">
    <source>
        <dbReference type="ARBA" id="ARBA00023012"/>
    </source>
</evidence>
<accession>A0A212LH64</accession>
<dbReference type="CDD" id="cd16917">
    <property type="entry name" value="HATPase_UhpB-NarQ-NarX-like"/>
    <property type="match status" value="1"/>
</dbReference>
<dbReference type="InterPro" id="IPR050482">
    <property type="entry name" value="Sensor_HK_TwoCompSys"/>
</dbReference>
<dbReference type="Pfam" id="PF01590">
    <property type="entry name" value="GAF"/>
    <property type="match status" value="1"/>
</dbReference>
<dbReference type="Gene3D" id="3.30.565.10">
    <property type="entry name" value="Histidine kinase-like ATPase, C-terminal domain"/>
    <property type="match status" value="1"/>
</dbReference>
<name>A0A212LH64_9HYPH</name>
<dbReference type="GO" id="GO:0005524">
    <property type="term" value="F:ATP binding"/>
    <property type="evidence" value="ECO:0007669"/>
    <property type="project" value="UniProtKB-KW"/>
</dbReference>
<evidence type="ECO:0000256" key="7">
    <source>
        <dbReference type="ARBA" id="ARBA00022840"/>
    </source>
</evidence>
<evidence type="ECO:0000256" key="5">
    <source>
        <dbReference type="ARBA" id="ARBA00022741"/>
    </source>
</evidence>
<evidence type="ECO:0000259" key="9">
    <source>
        <dbReference type="PROSITE" id="PS50109"/>
    </source>
</evidence>
<dbReference type="SMART" id="SM00387">
    <property type="entry name" value="HATPase_c"/>
    <property type="match status" value="1"/>
</dbReference>
<dbReference type="GO" id="GO:0000155">
    <property type="term" value="F:phosphorelay sensor kinase activity"/>
    <property type="evidence" value="ECO:0007669"/>
    <property type="project" value="InterPro"/>
</dbReference>
<dbReference type="InterPro" id="IPR003594">
    <property type="entry name" value="HATPase_dom"/>
</dbReference>
<organism evidence="10">
    <name type="scientific">uncultured Pleomorphomonas sp</name>
    <dbReference type="NCBI Taxonomy" id="442121"/>
    <lineage>
        <taxon>Bacteria</taxon>
        <taxon>Pseudomonadati</taxon>
        <taxon>Pseudomonadota</taxon>
        <taxon>Alphaproteobacteria</taxon>
        <taxon>Hyphomicrobiales</taxon>
        <taxon>Pleomorphomonadaceae</taxon>
        <taxon>Pleomorphomonas</taxon>
        <taxon>environmental samples</taxon>
    </lineage>
</organism>
<sequence>MLSRAPFDLQRIMAVLKSITGQLDLKCVVQAVSTAVIDILPHDHIDVALMNADRTIVSTYEAGLHTEWDIESRGTRSVAVSPIRTLFMGETDSIITDDAQADPRFHFEGAWSKPIFDAGLRGRLHVPVLVEGRIIGALSFSTQAPDTYSEADLDNARIVADILAAYMFALQQSELARRREVKRAEAEARAEGLRIGARHLTEELENSRQAIGMDLHDQTLADLSRISRNLKRLEGKTNLRGSELQPIQDDISHCLTELRVIIDNARPSVLQFFGFSEAIEAVLDRYARASAKPLVCRLRDEGCAAIDALPANTQVALYRIVQEAINNAVRHSGASTIEVQVFSHEAVIRITIVDDGCGLPQMPGKRTGGLANMRTRASLIEAELTVTSGAEGIGTQLSIAIPLARQQEPARIREVE</sequence>
<keyword evidence="5" id="KW-0547">Nucleotide-binding</keyword>
<evidence type="ECO:0000313" key="10">
    <source>
        <dbReference type="EMBL" id="SCM76830.1"/>
    </source>
</evidence>
<dbReference type="AlphaFoldDB" id="A0A212LH64"/>
<dbReference type="GO" id="GO:0016020">
    <property type="term" value="C:membrane"/>
    <property type="evidence" value="ECO:0007669"/>
    <property type="project" value="InterPro"/>
</dbReference>